<dbReference type="EMBL" id="JAEACU010000308">
    <property type="protein sequence ID" value="KAH7510846.1"/>
    <property type="molecule type" value="Genomic_DNA"/>
</dbReference>
<evidence type="ECO:0000313" key="2">
    <source>
        <dbReference type="Proteomes" id="UP000813462"/>
    </source>
</evidence>
<name>A0A978U8Q1_ZIZJJ</name>
<organism evidence="1 2">
    <name type="scientific">Ziziphus jujuba var. spinosa</name>
    <dbReference type="NCBI Taxonomy" id="714518"/>
    <lineage>
        <taxon>Eukaryota</taxon>
        <taxon>Viridiplantae</taxon>
        <taxon>Streptophyta</taxon>
        <taxon>Embryophyta</taxon>
        <taxon>Tracheophyta</taxon>
        <taxon>Spermatophyta</taxon>
        <taxon>Magnoliopsida</taxon>
        <taxon>eudicotyledons</taxon>
        <taxon>Gunneridae</taxon>
        <taxon>Pentapetalae</taxon>
        <taxon>rosids</taxon>
        <taxon>fabids</taxon>
        <taxon>Rosales</taxon>
        <taxon>Rhamnaceae</taxon>
        <taxon>Paliureae</taxon>
        <taxon>Ziziphus</taxon>
    </lineage>
</organism>
<sequence length="122" mass="13571">MTADISYSPPCSDYESIPSVAAVESKGTIDNVNLQGSKDQETADLSMKDTKIDQLLKHKPHEEVRSQVAQAFGKELEAIIERKDKDLQELTSVKEKEPVRAGIPEATIQEALKNLMKRMKST</sequence>
<dbReference type="AlphaFoldDB" id="A0A978U8Q1"/>
<evidence type="ECO:0000313" key="1">
    <source>
        <dbReference type="EMBL" id="KAH7510846.1"/>
    </source>
</evidence>
<proteinExistence type="predicted"/>
<dbReference type="Proteomes" id="UP000813462">
    <property type="component" value="Unassembled WGS sequence"/>
</dbReference>
<gene>
    <name evidence="1" type="ORF">FEM48_ZijujUnG0079200</name>
</gene>
<comment type="caution">
    <text evidence="1">The sequence shown here is derived from an EMBL/GenBank/DDBJ whole genome shotgun (WGS) entry which is preliminary data.</text>
</comment>
<protein>
    <submittedName>
        <fullName evidence="1">Uncharacterized protein</fullName>
    </submittedName>
</protein>
<reference evidence="1" key="1">
    <citation type="journal article" date="2021" name="Front. Plant Sci.">
        <title>Chromosome-Scale Genome Assembly for Chinese Sour Jujube and Insights Into Its Genome Evolution and Domestication Signature.</title>
        <authorList>
            <person name="Shen L.-Y."/>
            <person name="Luo H."/>
            <person name="Wang X.-L."/>
            <person name="Wang X.-M."/>
            <person name="Qiu X.-J."/>
            <person name="Liu H."/>
            <person name="Zhou S.-S."/>
            <person name="Jia K.-H."/>
            <person name="Nie S."/>
            <person name="Bao Y.-T."/>
            <person name="Zhang R.-G."/>
            <person name="Yun Q.-Z."/>
            <person name="Chai Y.-H."/>
            <person name="Lu J.-Y."/>
            <person name="Li Y."/>
            <person name="Zhao S.-W."/>
            <person name="Mao J.-F."/>
            <person name="Jia S.-G."/>
            <person name="Mao Y.-M."/>
        </authorList>
    </citation>
    <scope>NUCLEOTIDE SEQUENCE</scope>
    <source>
        <strain evidence="1">AT0</strain>
        <tissue evidence="1">Leaf</tissue>
    </source>
</reference>
<accession>A0A978U8Q1</accession>